<dbReference type="STRING" id="366602.Caul_3809"/>
<feature type="transmembrane region" description="Helical" evidence="1">
    <location>
        <begin position="75"/>
        <end position="96"/>
    </location>
</feature>
<keyword evidence="1" id="KW-0472">Membrane</keyword>
<dbReference type="eggNOG" id="ENOG50313HC">
    <property type="taxonomic scope" value="Bacteria"/>
</dbReference>
<sequence precursor="true">MIAVMMLSVVLVGVLCFLAYTLATYALPFMLGIAAARFAYDTGSGLIGAGLVGLVAGAVAFGLLVFLFASLRPPILRLVVALVFAAPAAMAGYMLVHGVTRESVPSEIWRQIFCVIGAIFVGVSALMRLAVPMDVPTGKGGVA</sequence>
<gene>
    <name evidence="2" type="ordered locus">Caul_3809</name>
</gene>
<accession>B0SV45</accession>
<dbReference type="HOGENOM" id="CLU_108488_2_0_5"/>
<proteinExistence type="predicted"/>
<dbReference type="EMBL" id="CP000927">
    <property type="protein sequence ID" value="ABZ72935.1"/>
    <property type="molecule type" value="Genomic_DNA"/>
</dbReference>
<dbReference type="OrthoDB" id="7597358at2"/>
<keyword evidence="1" id="KW-0812">Transmembrane</keyword>
<dbReference type="KEGG" id="cak:Caul_3809"/>
<feature type="transmembrane region" description="Helical" evidence="1">
    <location>
        <begin position="47"/>
        <end position="68"/>
    </location>
</feature>
<dbReference type="AlphaFoldDB" id="B0SV45"/>
<evidence type="ECO:0000256" key="1">
    <source>
        <dbReference type="SAM" id="Phobius"/>
    </source>
</evidence>
<organism evidence="2">
    <name type="scientific">Caulobacter sp. (strain K31)</name>
    <dbReference type="NCBI Taxonomy" id="366602"/>
    <lineage>
        <taxon>Bacteria</taxon>
        <taxon>Pseudomonadati</taxon>
        <taxon>Pseudomonadota</taxon>
        <taxon>Alphaproteobacteria</taxon>
        <taxon>Caulobacterales</taxon>
        <taxon>Caulobacteraceae</taxon>
        <taxon>Caulobacter</taxon>
    </lineage>
</organism>
<reference evidence="2" key="1">
    <citation type="submission" date="2008-01" db="EMBL/GenBank/DDBJ databases">
        <title>Complete sequence of chromosome of Caulobacter sp. K31.</title>
        <authorList>
            <consortium name="US DOE Joint Genome Institute"/>
            <person name="Copeland A."/>
            <person name="Lucas S."/>
            <person name="Lapidus A."/>
            <person name="Barry K."/>
            <person name="Glavina del Rio T."/>
            <person name="Dalin E."/>
            <person name="Tice H."/>
            <person name="Pitluck S."/>
            <person name="Bruce D."/>
            <person name="Goodwin L."/>
            <person name="Thompson L.S."/>
            <person name="Brettin T."/>
            <person name="Detter J.C."/>
            <person name="Han C."/>
            <person name="Schmutz J."/>
            <person name="Larimer F."/>
            <person name="Land M."/>
            <person name="Hauser L."/>
            <person name="Kyrpides N."/>
            <person name="Kim E."/>
            <person name="Stephens C."/>
            <person name="Richardson P."/>
        </authorList>
    </citation>
    <scope>NUCLEOTIDE SEQUENCE [LARGE SCALE GENOMIC DNA]</scope>
    <source>
        <strain evidence="2">K31</strain>
    </source>
</reference>
<keyword evidence="1" id="KW-1133">Transmembrane helix</keyword>
<feature type="transmembrane region" description="Helical" evidence="1">
    <location>
        <begin position="108"/>
        <end position="131"/>
    </location>
</feature>
<protein>
    <submittedName>
        <fullName evidence="2">Uncharacterized protein</fullName>
    </submittedName>
</protein>
<evidence type="ECO:0000313" key="2">
    <source>
        <dbReference type="EMBL" id="ABZ72935.1"/>
    </source>
</evidence>
<name>B0SV45_CAUSK</name>